<dbReference type="InterPro" id="IPR046431">
    <property type="entry name" value="FAF_dom"/>
</dbReference>
<dbReference type="STRING" id="22663.A0A2I0JXE4"/>
<feature type="region of interest" description="Disordered" evidence="2">
    <location>
        <begin position="49"/>
        <end position="100"/>
    </location>
</feature>
<evidence type="ECO:0000313" key="4">
    <source>
        <dbReference type="EMBL" id="PKI60136.1"/>
    </source>
</evidence>
<feature type="region of interest" description="Disordered" evidence="2">
    <location>
        <begin position="197"/>
        <end position="224"/>
    </location>
</feature>
<feature type="compositionally biased region" description="Polar residues" evidence="2">
    <location>
        <begin position="72"/>
        <end position="83"/>
    </location>
</feature>
<protein>
    <recommendedName>
        <fullName evidence="3">FAF domain-containing protein</fullName>
    </recommendedName>
</protein>
<dbReference type="EMBL" id="PGOL01001187">
    <property type="protein sequence ID" value="PKI60136.1"/>
    <property type="molecule type" value="Genomic_DNA"/>
</dbReference>
<evidence type="ECO:0000256" key="2">
    <source>
        <dbReference type="SAM" id="MobiDB-lite"/>
    </source>
</evidence>
<feature type="compositionally biased region" description="Basic and acidic residues" evidence="2">
    <location>
        <begin position="61"/>
        <end position="71"/>
    </location>
</feature>
<proteinExistence type="inferred from homology"/>
<evidence type="ECO:0000256" key="1">
    <source>
        <dbReference type="ARBA" id="ARBA00008690"/>
    </source>
</evidence>
<feature type="domain" description="FAF" evidence="3">
    <location>
        <begin position="110"/>
        <end position="157"/>
    </location>
</feature>
<dbReference type="PANTHER" id="PTHR33155">
    <property type="entry name" value="FANTASTIC FOUR-LIKE PROTEIN (DUF3049)"/>
    <property type="match status" value="1"/>
</dbReference>
<reference evidence="4 5" key="1">
    <citation type="submission" date="2017-11" db="EMBL/GenBank/DDBJ databases">
        <title>De-novo sequencing of pomegranate (Punica granatum L.) genome.</title>
        <authorList>
            <person name="Akparov Z."/>
            <person name="Amiraslanov A."/>
            <person name="Hajiyeva S."/>
            <person name="Abbasov M."/>
            <person name="Kaur K."/>
            <person name="Hamwieh A."/>
            <person name="Solovyev V."/>
            <person name="Salamov A."/>
            <person name="Braich B."/>
            <person name="Kosarev P."/>
            <person name="Mahmoud A."/>
            <person name="Hajiyev E."/>
            <person name="Babayeva S."/>
            <person name="Izzatullayeva V."/>
            <person name="Mammadov A."/>
            <person name="Mammadov A."/>
            <person name="Sharifova S."/>
            <person name="Ojaghi J."/>
            <person name="Eynullazada K."/>
            <person name="Bayramov B."/>
            <person name="Abdulazimova A."/>
            <person name="Shahmuradov I."/>
        </authorList>
    </citation>
    <scope>NUCLEOTIDE SEQUENCE [LARGE SCALE GENOMIC DNA]</scope>
    <source>
        <strain evidence="5">cv. AG2017</strain>
        <tissue evidence="4">Leaf</tissue>
    </source>
</reference>
<keyword evidence="5" id="KW-1185">Reference proteome</keyword>
<organism evidence="4 5">
    <name type="scientific">Punica granatum</name>
    <name type="common">Pomegranate</name>
    <dbReference type="NCBI Taxonomy" id="22663"/>
    <lineage>
        <taxon>Eukaryota</taxon>
        <taxon>Viridiplantae</taxon>
        <taxon>Streptophyta</taxon>
        <taxon>Embryophyta</taxon>
        <taxon>Tracheophyta</taxon>
        <taxon>Spermatophyta</taxon>
        <taxon>Magnoliopsida</taxon>
        <taxon>eudicotyledons</taxon>
        <taxon>Gunneridae</taxon>
        <taxon>Pentapetalae</taxon>
        <taxon>rosids</taxon>
        <taxon>malvids</taxon>
        <taxon>Myrtales</taxon>
        <taxon>Lythraceae</taxon>
        <taxon>Punica</taxon>
    </lineage>
</organism>
<dbReference type="AlphaFoldDB" id="A0A2I0JXE4"/>
<dbReference type="Proteomes" id="UP000233551">
    <property type="component" value="Unassembled WGS sequence"/>
</dbReference>
<dbReference type="PANTHER" id="PTHR33155:SF3">
    <property type="entry name" value="PROTEIN FAF-LIKE, CHLOROPLASTIC"/>
    <property type="match status" value="1"/>
</dbReference>
<comment type="similarity">
    <text evidence="1">Belongs to the fantastic four family.</text>
</comment>
<comment type="caution">
    <text evidence="4">The sequence shown here is derived from an EMBL/GenBank/DDBJ whole genome shotgun (WGS) entry which is preliminary data.</text>
</comment>
<dbReference type="InterPro" id="IPR021410">
    <property type="entry name" value="FAF"/>
</dbReference>
<evidence type="ECO:0000259" key="3">
    <source>
        <dbReference type="Pfam" id="PF11250"/>
    </source>
</evidence>
<evidence type="ECO:0000313" key="5">
    <source>
        <dbReference type="Proteomes" id="UP000233551"/>
    </source>
</evidence>
<accession>A0A2I0JXE4</accession>
<feature type="compositionally biased region" description="Acidic residues" evidence="2">
    <location>
        <begin position="201"/>
        <end position="210"/>
    </location>
</feature>
<feature type="region of interest" description="Disordered" evidence="2">
    <location>
        <begin position="251"/>
        <end position="295"/>
    </location>
</feature>
<name>A0A2I0JXE4_PUNGR</name>
<gene>
    <name evidence="4" type="ORF">CRG98_019480</name>
</gene>
<sequence>MACPGQQGILSILDSDCKTIKNNSLRKTLSADMLSKKWLPENKLSVFDSYSQGNRQDQEDEERRVLEDQSRVDSSWSSMLTQKAENEEPTKSSLPPPYVHPLVKKSASSLSSKSLEGASLHMSSRRDCGRLVLKAVSVSSPNNFQAQREEGRLVLGFSGCPISDLGSKIEEEEIGEESDEMVEELDEGFWNSVQNNKEKDEETEDDDQVEEQQQIETETPRGSINVGQMLLRTNKPITVPQSLPLLPRAAEMASPPPAPAEAAAASFSGHQMLRQHPRIRNCSTREEEDEPLSEGKKRMCLELAPLSRGCSEQRRSVLFCRPRGILTA</sequence>
<dbReference type="Pfam" id="PF11250">
    <property type="entry name" value="FAF"/>
    <property type="match status" value="1"/>
</dbReference>